<evidence type="ECO:0000313" key="2">
    <source>
        <dbReference type="Proteomes" id="UP000064967"/>
    </source>
</evidence>
<name>A0A0K1QFE4_9BACT</name>
<keyword evidence="2" id="KW-1185">Reference proteome</keyword>
<reference evidence="1 2" key="1">
    <citation type="submission" date="2015-08" db="EMBL/GenBank/DDBJ databases">
        <authorList>
            <person name="Babu N.S."/>
            <person name="Beckwith C.J."/>
            <person name="Beseler K.G."/>
            <person name="Brison A."/>
            <person name="Carone J.V."/>
            <person name="Caskin T.P."/>
            <person name="Diamond M."/>
            <person name="Durham M.E."/>
            <person name="Foxe J.M."/>
            <person name="Go M."/>
            <person name="Henderson B.A."/>
            <person name="Jones I.B."/>
            <person name="McGettigan J.A."/>
            <person name="Micheletti S.J."/>
            <person name="Nasrallah M.E."/>
            <person name="Ortiz D."/>
            <person name="Piller C.R."/>
            <person name="Privatt S.R."/>
            <person name="Schneider S.L."/>
            <person name="Sharp S."/>
            <person name="Smith T.C."/>
            <person name="Stanton J.D."/>
            <person name="Ullery H.E."/>
            <person name="Wilson R.J."/>
            <person name="Serrano M.G."/>
            <person name="Buck G."/>
            <person name="Lee V."/>
            <person name="Wang Y."/>
            <person name="Carvalho R."/>
            <person name="Voegtly L."/>
            <person name="Shi R."/>
            <person name="Duckworth R."/>
            <person name="Johnson A."/>
            <person name="Loviza R."/>
            <person name="Walstead R."/>
            <person name="Shah Z."/>
            <person name="Kiflezghi M."/>
            <person name="Wade K."/>
            <person name="Ball S.L."/>
            <person name="Bradley K.W."/>
            <person name="Asai D.J."/>
            <person name="Bowman C.A."/>
            <person name="Russell D.A."/>
            <person name="Pope W.H."/>
            <person name="Jacobs-Sera D."/>
            <person name="Hendrix R.W."/>
            <person name="Hatfull G.F."/>
        </authorList>
    </citation>
    <scope>NUCLEOTIDE SEQUENCE [LARGE SCALE GENOMIC DNA]</scope>
    <source>
        <strain evidence="1 2">DSM 27648</strain>
    </source>
</reference>
<proteinExistence type="predicted"/>
<dbReference type="Proteomes" id="UP000064967">
    <property type="component" value="Chromosome"/>
</dbReference>
<sequence length="62" mass="7257">MRRRVALSFKETREKDRRAGLRYGLHVKFPYPGVDINDLDLKLKSNFKLRTVVSSEDYGENA</sequence>
<accession>A0A0K1QFE4</accession>
<dbReference type="KEGG" id="llu:AKJ09_11030"/>
<evidence type="ECO:0000313" key="1">
    <source>
        <dbReference type="EMBL" id="AKV04367.1"/>
    </source>
</evidence>
<dbReference type="EMBL" id="CP012333">
    <property type="protein sequence ID" value="AKV04367.1"/>
    <property type="molecule type" value="Genomic_DNA"/>
</dbReference>
<dbReference type="AlphaFoldDB" id="A0A0K1QFE4"/>
<protein>
    <submittedName>
        <fullName evidence="1">Uncharacterized protein</fullName>
    </submittedName>
</protein>
<gene>
    <name evidence="1" type="ORF">AKJ09_11030</name>
</gene>
<organism evidence="1 2">
    <name type="scientific">Labilithrix luteola</name>
    <dbReference type="NCBI Taxonomy" id="1391654"/>
    <lineage>
        <taxon>Bacteria</taxon>
        <taxon>Pseudomonadati</taxon>
        <taxon>Myxococcota</taxon>
        <taxon>Polyangia</taxon>
        <taxon>Polyangiales</taxon>
        <taxon>Labilitrichaceae</taxon>
        <taxon>Labilithrix</taxon>
    </lineage>
</organism>